<evidence type="ECO:0000256" key="6">
    <source>
        <dbReference type="ARBA" id="ARBA00023065"/>
    </source>
</evidence>
<keyword evidence="6 8" id="KW-0406">Ion transport</keyword>
<comment type="caution">
    <text evidence="10">The sequence shown here is derived from an EMBL/GenBank/DDBJ whole genome shotgun (WGS) entry which is preliminary data.</text>
</comment>
<evidence type="ECO:0000256" key="1">
    <source>
        <dbReference type="ARBA" id="ARBA00004141"/>
    </source>
</evidence>
<keyword evidence="11" id="KW-1185">Reference proteome</keyword>
<proteinExistence type="inferred from homology"/>
<evidence type="ECO:0000256" key="4">
    <source>
        <dbReference type="ARBA" id="ARBA00022692"/>
    </source>
</evidence>
<organism evidence="10 11">
    <name type="scientific">Zostera marina</name>
    <name type="common">Eelgrass</name>
    <dbReference type="NCBI Taxonomy" id="29655"/>
    <lineage>
        <taxon>Eukaryota</taxon>
        <taxon>Viridiplantae</taxon>
        <taxon>Streptophyta</taxon>
        <taxon>Embryophyta</taxon>
        <taxon>Tracheophyta</taxon>
        <taxon>Spermatophyta</taxon>
        <taxon>Magnoliopsida</taxon>
        <taxon>Liliopsida</taxon>
        <taxon>Zosteraceae</taxon>
        <taxon>Zostera</taxon>
    </lineage>
</organism>
<evidence type="ECO:0000256" key="8">
    <source>
        <dbReference type="RuleBase" id="RU366041"/>
    </source>
</evidence>
<gene>
    <name evidence="10" type="ORF">ZOSMA_35G00090</name>
</gene>
<dbReference type="OrthoDB" id="10251508at2759"/>
<keyword evidence="4 8" id="KW-0812">Transmembrane</keyword>
<sequence length="465" mass="52312">MILPQNYTGRIPVFGTWKHSDTLTHPMAPTAAEEDILSRGAIANRRKGTVNRNRLVLVVSETGMARQEEMGKHSIMRRTGLPARDLRALDPLLSYPSSILGRERSIIINLEQIRAIITATEMLLLNFSEPVMDPFINDLRERVAAFPLCEKKMNEDTSAKLNVVAGQENGTHTEHLAEDMSVSLALQSNKGERNNLLHSSDSPKHRELKVLPFEFRVLEVCLESTCRNLESETLILEDEAYPALDKLTSKTSTLNLEHVRKIKSRLVSISGRVQKVRDELEHLLDDDMDMAEMYLTEKLIYKPAKETSNANDLDTNTFDVGEERDKGPEKNSENASESSEGFKPNIEELEMLLEAYFMQIDGTLNKLSMLRDYVDDTEDYINIMLDEKQNQLLHMGVMFSTANLVCSAGIVVVSIFGMNIATELSVDTIRGNNIFSEVTVGIIVGCVILYFLAILWGKRSGVLQF</sequence>
<dbReference type="GO" id="GO:0016020">
    <property type="term" value="C:membrane"/>
    <property type="evidence" value="ECO:0007669"/>
    <property type="project" value="UniProtKB-SubCell"/>
</dbReference>
<evidence type="ECO:0000313" key="11">
    <source>
        <dbReference type="Proteomes" id="UP000036987"/>
    </source>
</evidence>
<accession>A0A0K9P8T2</accession>
<dbReference type="Gene3D" id="2.40.128.330">
    <property type="match status" value="1"/>
</dbReference>
<evidence type="ECO:0000256" key="2">
    <source>
        <dbReference type="ARBA" id="ARBA00007535"/>
    </source>
</evidence>
<dbReference type="Gene3D" id="1.20.58.340">
    <property type="entry name" value="Magnesium transport protein CorA, transmembrane region"/>
    <property type="match status" value="1"/>
</dbReference>
<comment type="similarity">
    <text evidence="2 8">Belongs to the CorA metal ion transporter (MIT) (TC 1.A.35.5) family.</text>
</comment>
<keyword evidence="7 8" id="KW-0472">Membrane</keyword>
<keyword evidence="3 8" id="KW-0813">Transport</keyword>
<evidence type="ECO:0000313" key="10">
    <source>
        <dbReference type="EMBL" id="KMZ64555.1"/>
    </source>
</evidence>
<reference evidence="11" key="1">
    <citation type="journal article" date="2016" name="Nature">
        <title>The genome of the seagrass Zostera marina reveals angiosperm adaptation to the sea.</title>
        <authorList>
            <person name="Olsen J.L."/>
            <person name="Rouze P."/>
            <person name="Verhelst B."/>
            <person name="Lin Y.-C."/>
            <person name="Bayer T."/>
            <person name="Collen J."/>
            <person name="Dattolo E."/>
            <person name="De Paoli E."/>
            <person name="Dittami S."/>
            <person name="Maumus F."/>
            <person name="Michel G."/>
            <person name="Kersting A."/>
            <person name="Lauritano C."/>
            <person name="Lohaus R."/>
            <person name="Toepel M."/>
            <person name="Tonon T."/>
            <person name="Vanneste K."/>
            <person name="Amirebrahimi M."/>
            <person name="Brakel J."/>
            <person name="Bostroem C."/>
            <person name="Chovatia M."/>
            <person name="Grimwood J."/>
            <person name="Jenkins J.W."/>
            <person name="Jueterbock A."/>
            <person name="Mraz A."/>
            <person name="Stam W.T."/>
            <person name="Tice H."/>
            <person name="Bornberg-Bauer E."/>
            <person name="Green P.J."/>
            <person name="Pearson G.A."/>
            <person name="Procaccini G."/>
            <person name="Duarte C.M."/>
            <person name="Schmutz J."/>
            <person name="Reusch T.B.H."/>
            <person name="Van de Peer Y."/>
        </authorList>
    </citation>
    <scope>NUCLEOTIDE SEQUENCE [LARGE SCALE GENOMIC DNA]</scope>
    <source>
        <strain evidence="11">cv. Finnish</strain>
    </source>
</reference>
<keyword evidence="8" id="KW-0460">Magnesium</keyword>
<dbReference type="InterPro" id="IPR039204">
    <property type="entry name" value="MRS2-like"/>
</dbReference>
<protein>
    <recommendedName>
        <fullName evidence="8">Magnesium transporter</fullName>
    </recommendedName>
</protein>
<dbReference type="EMBL" id="LFYR01001125">
    <property type="protein sequence ID" value="KMZ64555.1"/>
    <property type="molecule type" value="Genomic_DNA"/>
</dbReference>
<keyword evidence="5 8" id="KW-1133">Transmembrane helix</keyword>
<evidence type="ECO:0000256" key="3">
    <source>
        <dbReference type="ARBA" id="ARBA00022448"/>
    </source>
</evidence>
<dbReference type="AlphaFoldDB" id="A0A0K9P8T2"/>
<dbReference type="GO" id="GO:0015693">
    <property type="term" value="P:magnesium ion transport"/>
    <property type="evidence" value="ECO:0000318"/>
    <property type="project" value="GO_Central"/>
</dbReference>
<comment type="subcellular location">
    <subcellularLocation>
        <location evidence="1 8">Membrane</location>
        <topology evidence="1 8">Multi-pass membrane protein</topology>
    </subcellularLocation>
</comment>
<evidence type="ECO:0000256" key="9">
    <source>
        <dbReference type="SAM" id="MobiDB-lite"/>
    </source>
</evidence>
<name>A0A0K9P8T2_ZOSMR</name>
<dbReference type="PANTHER" id="PTHR13890:SF29">
    <property type="entry name" value="MAGNESIUM TRANSPORTER MRS2-F"/>
    <property type="match status" value="1"/>
</dbReference>
<feature type="transmembrane region" description="Helical" evidence="8">
    <location>
        <begin position="392"/>
        <end position="418"/>
    </location>
</feature>
<dbReference type="OMA" id="NGTHTEH"/>
<comment type="function">
    <text evidence="8">Magnesium transporter that may mediate the influx of magnesium.</text>
</comment>
<dbReference type="GO" id="GO:0015095">
    <property type="term" value="F:magnesium ion transmembrane transporter activity"/>
    <property type="evidence" value="ECO:0000318"/>
    <property type="project" value="GO_Central"/>
</dbReference>
<evidence type="ECO:0000256" key="7">
    <source>
        <dbReference type="ARBA" id="ARBA00023136"/>
    </source>
</evidence>
<feature type="compositionally biased region" description="Basic and acidic residues" evidence="9">
    <location>
        <begin position="321"/>
        <end position="332"/>
    </location>
</feature>
<dbReference type="CDD" id="cd12823">
    <property type="entry name" value="Mrs2_Mfm1p-like"/>
    <property type="match status" value="1"/>
</dbReference>
<dbReference type="Proteomes" id="UP000036987">
    <property type="component" value="Unassembled WGS sequence"/>
</dbReference>
<dbReference type="FunFam" id="2.40.128.330:FF:000001">
    <property type="entry name" value="Magnesium transporter MRS2-1"/>
    <property type="match status" value="1"/>
</dbReference>
<dbReference type="PANTHER" id="PTHR13890">
    <property type="entry name" value="RNA SPLICING PROTEIN MRS2, MITOCHONDRIAL"/>
    <property type="match status" value="1"/>
</dbReference>
<dbReference type="FunFam" id="1.20.58.340:FF:000023">
    <property type="entry name" value="Magnesium transporter MRS2-E"/>
    <property type="match status" value="1"/>
</dbReference>
<evidence type="ECO:0000256" key="5">
    <source>
        <dbReference type="ARBA" id="ARBA00022989"/>
    </source>
</evidence>
<dbReference type="Pfam" id="PF22099">
    <property type="entry name" value="MRS2-like"/>
    <property type="match status" value="3"/>
</dbReference>
<feature type="transmembrane region" description="Helical" evidence="8">
    <location>
        <begin position="438"/>
        <end position="457"/>
    </location>
</feature>
<feature type="region of interest" description="Disordered" evidence="9">
    <location>
        <begin position="310"/>
        <end position="341"/>
    </location>
</feature>